<reference evidence="1 2" key="1">
    <citation type="journal article" date="2011" name="Front. Microbiol.">
        <title>Two Strains of Crocosphaera watsonii with Highly Conserved Genomes are Distinguished by Strain-Specific Features.</title>
        <authorList>
            <person name="Bench S.R."/>
            <person name="Ilikchyan I.N."/>
            <person name="Tripp H.J."/>
            <person name="Zehr J.P."/>
        </authorList>
    </citation>
    <scope>NUCLEOTIDE SEQUENCE [LARGE SCALE GENOMIC DNA]</scope>
    <source>
        <strain evidence="1 2">WH 0003</strain>
    </source>
</reference>
<proteinExistence type="predicted"/>
<dbReference type="EMBL" id="AESD01000937">
    <property type="protein sequence ID" value="EHJ09514.1"/>
    <property type="molecule type" value="Genomic_DNA"/>
</dbReference>
<dbReference type="GeneID" id="88768984"/>
<dbReference type="PATRIC" id="fig|423471.3.peg.5337"/>
<organism evidence="1 2">
    <name type="scientific">Crocosphaera watsonii WH 0003</name>
    <dbReference type="NCBI Taxonomy" id="423471"/>
    <lineage>
        <taxon>Bacteria</taxon>
        <taxon>Bacillati</taxon>
        <taxon>Cyanobacteriota</taxon>
        <taxon>Cyanophyceae</taxon>
        <taxon>Oscillatoriophycideae</taxon>
        <taxon>Chroococcales</taxon>
        <taxon>Aphanothecaceae</taxon>
        <taxon>Crocosphaera</taxon>
    </lineage>
</organism>
<sequence>MINREQLKQELDSIDDATLNILHHVIMALKQDLTISEPISKNETNWLVNNPLKNSVLYETDIISPINEEWDVDS</sequence>
<dbReference type="Proteomes" id="UP000003477">
    <property type="component" value="Unassembled WGS sequence"/>
</dbReference>
<gene>
    <name evidence="1" type="ORF">CWATWH0003_B058</name>
</gene>
<evidence type="ECO:0000313" key="1">
    <source>
        <dbReference type="EMBL" id="EHJ09514.1"/>
    </source>
</evidence>
<evidence type="ECO:0000313" key="2">
    <source>
        <dbReference type="Proteomes" id="UP000003477"/>
    </source>
</evidence>
<dbReference type="AlphaFoldDB" id="G5JE71"/>
<accession>G5JE71</accession>
<comment type="caution">
    <text evidence="1">The sequence shown here is derived from an EMBL/GenBank/DDBJ whole genome shotgun (WGS) entry which is preliminary data.</text>
</comment>
<name>G5JE71_CROWT</name>
<protein>
    <submittedName>
        <fullName evidence="1">Uncharacterized protein</fullName>
    </submittedName>
</protein>
<dbReference type="RefSeq" id="WP_007313438.1">
    <property type="nucleotide sequence ID" value="NZ_AESD01000937.1"/>
</dbReference>